<sequence length="209" mass="22964">MFLVHGEIIKKQKPKKTILNDSPYFKKSLQVVNLSQGHSHQHQRLKERPEHNSTVRVVVDCSVYPLPDLHVLLLVLDCCHGKSQLVDHLLQLVLMSFRLHAVPLGGLSNVDGEHDDLGGHGGHLVAEAELVGSVHVSGHGVLSAGLPVAFVNLRAVWPGYLHIDVQEASFGNLKHEAHFGPRVDPFKEALLGMSVYANEVSRSCGRTHC</sequence>
<dbReference type="AlphaFoldDB" id="A0A0E9XHF9"/>
<name>A0A0E9XHF9_ANGAN</name>
<evidence type="ECO:0000313" key="1">
    <source>
        <dbReference type="EMBL" id="JAI01134.1"/>
    </source>
</evidence>
<protein>
    <submittedName>
        <fullName evidence="1">Uncharacterized protein</fullName>
    </submittedName>
</protein>
<reference evidence="1" key="1">
    <citation type="submission" date="2014-11" db="EMBL/GenBank/DDBJ databases">
        <authorList>
            <person name="Amaro Gonzalez C."/>
        </authorList>
    </citation>
    <scope>NUCLEOTIDE SEQUENCE</scope>
</reference>
<proteinExistence type="predicted"/>
<accession>A0A0E9XHF9</accession>
<organism evidence="1">
    <name type="scientific">Anguilla anguilla</name>
    <name type="common">European freshwater eel</name>
    <name type="synonym">Muraena anguilla</name>
    <dbReference type="NCBI Taxonomy" id="7936"/>
    <lineage>
        <taxon>Eukaryota</taxon>
        <taxon>Metazoa</taxon>
        <taxon>Chordata</taxon>
        <taxon>Craniata</taxon>
        <taxon>Vertebrata</taxon>
        <taxon>Euteleostomi</taxon>
        <taxon>Actinopterygii</taxon>
        <taxon>Neopterygii</taxon>
        <taxon>Teleostei</taxon>
        <taxon>Anguilliformes</taxon>
        <taxon>Anguillidae</taxon>
        <taxon>Anguilla</taxon>
    </lineage>
</organism>
<reference evidence="1" key="2">
    <citation type="journal article" date="2015" name="Fish Shellfish Immunol.">
        <title>Early steps in the European eel (Anguilla anguilla)-Vibrio vulnificus interaction in the gills: Role of the RtxA13 toxin.</title>
        <authorList>
            <person name="Callol A."/>
            <person name="Pajuelo D."/>
            <person name="Ebbesson L."/>
            <person name="Teles M."/>
            <person name="MacKenzie S."/>
            <person name="Amaro C."/>
        </authorList>
    </citation>
    <scope>NUCLEOTIDE SEQUENCE</scope>
</reference>
<dbReference type="EMBL" id="GBXM01007444">
    <property type="protein sequence ID" value="JAI01134.1"/>
    <property type="molecule type" value="Transcribed_RNA"/>
</dbReference>